<gene>
    <name evidence="2" type="ORF">FHG89_03250</name>
</gene>
<feature type="domain" description="STAS" evidence="1">
    <location>
        <begin position="28"/>
        <end position="108"/>
    </location>
</feature>
<evidence type="ECO:0000313" key="2">
    <source>
        <dbReference type="EMBL" id="TNH31272.1"/>
    </source>
</evidence>
<evidence type="ECO:0000259" key="1">
    <source>
        <dbReference type="PROSITE" id="PS50801"/>
    </source>
</evidence>
<dbReference type="EMBL" id="VDFY01000080">
    <property type="protein sequence ID" value="TNH31272.1"/>
    <property type="molecule type" value="Genomic_DNA"/>
</dbReference>
<name>A0A5C4QZ26_9ACTN</name>
<dbReference type="InterPro" id="IPR058548">
    <property type="entry name" value="MlaB-like_STAS"/>
</dbReference>
<dbReference type="Gene3D" id="3.30.750.24">
    <property type="entry name" value="STAS domain"/>
    <property type="match status" value="1"/>
</dbReference>
<dbReference type="CDD" id="cd07043">
    <property type="entry name" value="STAS_anti-anti-sigma_factors"/>
    <property type="match status" value="1"/>
</dbReference>
<dbReference type="Pfam" id="PF13466">
    <property type="entry name" value="STAS_2"/>
    <property type="match status" value="1"/>
</dbReference>
<keyword evidence="3" id="KW-1185">Reference proteome</keyword>
<dbReference type="Proteomes" id="UP000306145">
    <property type="component" value="Unassembled WGS sequence"/>
</dbReference>
<organism evidence="2 3">
    <name type="scientific">Micromonospora orduensis</name>
    <dbReference type="NCBI Taxonomy" id="1420891"/>
    <lineage>
        <taxon>Bacteria</taxon>
        <taxon>Bacillati</taxon>
        <taxon>Actinomycetota</taxon>
        <taxon>Actinomycetes</taxon>
        <taxon>Micromonosporales</taxon>
        <taxon>Micromonosporaceae</taxon>
        <taxon>Micromonospora</taxon>
    </lineage>
</organism>
<dbReference type="PANTHER" id="PTHR33495">
    <property type="entry name" value="ANTI-SIGMA FACTOR ANTAGONIST TM_1081-RELATED-RELATED"/>
    <property type="match status" value="1"/>
</dbReference>
<dbReference type="OrthoDB" id="3475606at2"/>
<dbReference type="PROSITE" id="PS50801">
    <property type="entry name" value="STAS"/>
    <property type="match status" value="1"/>
</dbReference>
<protein>
    <submittedName>
        <fullName evidence="2">STAS domain-containing protein</fullName>
    </submittedName>
</protein>
<dbReference type="AlphaFoldDB" id="A0A5C4QZ26"/>
<comment type="caution">
    <text evidence="2">The sequence shown here is derived from an EMBL/GenBank/DDBJ whole genome shotgun (WGS) entry which is preliminary data.</text>
</comment>
<dbReference type="SUPFAM" id="SSF52091">
    <property type="entry name" value="SpoIIaa-like"/>
    <property type="match status" value="1"/>
</dbReference>
<sequence>MNVLSPGRRPQATPLRASVDVSDPDGPLIRVVGELAYATCAPLRDEVERVLADAPPTLVLDFGDLHFIDSTGLAVIVHAWREGREVGTTLRLRGVPPFLASILDITGVAGLLARPAHAWPGEQRPAATG</sequence>
<accession>A0A5C4QZ26</accession>
<dbReference type="GO" id="GO:0043856">
    <property type="term" value="F:anti-sigma factor antagonist activity"/>
    <property type="evidence" value="ECO:0007669"/>
    <property type="project" value="TreeGrafter"/>
</dbReference>
<dbReference type="PANTHER" id="PTHR33495:SF2">
    <property type="entry name" value="ANTI-SIGMA FACTOR ANTAGONIST TM_1081-RELATED"/>
    <property type="match status" value="1"/>
</dbReference>
<dbReference type="InterPro" id="IPR036513">
    <property type="entry name" value="STAS_dom_sf"/>
</dbReference>
<proteinExistence type="predicted"/>
<dbReference type="InterPro" id="IPR002645">
    <property type="entry name" value="STAS_dom"/>
</dbReference>
<reference evidence="2 3" key="1">
    <citation type="submission" date="2019-06" db="EMBL/GenBank/DDBJ databases">
        <title>Micromonospora ordensis sp. nov., isolated from deep marine sediment.</title>
        <authorList>
            <person name="Veyisoglu A."/>
            <person name="Carro L."/>
            <person name="Klenk H.-P."/>
            <person name="Sahin N."/>
        </authorList>
    </citation>
    <scope>NUCLEOTIDE SEQUENCE [LARGE SCALE GENOMIC DNA]</scope>
    <source>
        <strain evidence="2 3">S2509</strain>
    </source>
</reference>
<evidence type="ECO:0000313" key="3">
    <source>
        <dbReference type="Proteomes" id="UP000306145"/>
    </source>
</evidence>